<comment type="caution">
    <text evidence="8">The sequence shown here is derived from an EMBL/GenBank/DDBJ whole genome shotgun (WGS) entry which is preliminary data.</text>
</comment>
<reference evidence="8" key="1">
    <citation type="submission" date="2023-03" db="EMBL/GenBank/DDBJ databases">
        <title>Massive genome expansion in bonnet fungi (Mycena s.s.) driven by repeated elements and novel gene families across ecological guilds.</title>
        <authorList>
            <consortium name="Lawrence Berkeley National Laboratory"/>
            <person name="Harder C.B."/>
            <person name="Miyauchi S."/>
            <person name="Viragh M."/>
            <person name="Kuo A."/>
            <person name="Thoen E."/>
            <person name="Andreopoulos B."/>
            <person name="Lu D."/>
            <person name="Skrede I."/>
            <person name="Drula E."/>
            <person name="Henrissat B."/>
            <person name="Morin E."/>
            <person name="Kohler A."/>
            <person name="Barry K."/>
            <person name="LaButti K."/>
            <person name="Morin E."/>
            <person name="Salamov A."/>
            <person name="Lipzen A."/>
            <person name="Mereny Z."/>
            <person name="Hegedus B."/>
            <person name="Baldrian P."/>
            <person name="Stursova M."/>
            <person name="Weitz H."/>
            <person name="Taylor A."/>
            <person name="Grigoriev I.V."/>
            <person name="Nagy L.G."/>
            <person name="Martin F."/>
            <person name="Kauserud H."/>
        </authorList>
    </citation>
    <scope>NUCLEOTIDE SEQUENCE</scope>
    <source>
        <strain evidence="8">CBHHK002</strain>
    </source>
</reference>
<proteinExistence type="predicted"/>
<keyword evidence="6 7" id="KW-0472">Membrane</keyword>
<evidence type="ECO:0000313" key="8">
    <source>
        <dbReference type="EMBL" id="KAJ7349191.1"/>
    </source>
</evidence>
<dbReference type="PANTHER" id="PTHR43549">
    <property type="entry name" value="MULTIDRUG RESISTANCE PROTEIN YPNP-RELATED"/>
    <property type="match status" value="1"/>
</dbReference>
<feature type="transmembrane region" description="Helical" evidence="7">
    <location>
        <begin position="392"/>
        <end position="417"/>
    </location>
</feature>
<evidence type="ECO:0000256" key="3">
    <source>
        <dbReference type="ARBA" id="ARBA00022475"/>
    </source>
</evidence>
<protein>
    <submittedName>
        <fullName evidence="8">Uncharacterized protein</fullName>
    </submittedName>
</protein>
<keyword evidence="5 7" id="KW-1133">Transmembrane helix</keyword>
<dbReference type="EMBL" id="JARIHO010000016">
    <property type="protein sequence ID" value="KAJ7349191.1"/>
    <property type="molecule type" value="Genomic_DNA"/>
</dbReference>
<organism evidence="8 9">
    <name type="scientific">Mycena albidolilacea</name>
    <dbReference type="NCBI Taxonomy" id="1033008"/>
    <lineage>
        <taxon>Eukaryota</taxon>
        <taxon>Fungi</taxon>
        <taxon>Dikarya</taxon>
        <taxon>Basidiomycota</taxon>
        <taxon>Agaricomycotina</taxon>
        <taxon>Agaricomycetes</taxon>
        <taxon>Agaricomycetidae</taxon>
        <taxon>Agaricales</taxon>
        <taxon>Marasmiineae</taxon>
        <taxon>Mycenaceae</taxon>
        <taxon>Mycena</taxon>
    </lineage>
</organism>
<keyword evidence="9" id="KW-1185">Reference proteome</keyword>
<sequence>MYGFLWRPSWVSSFSGTWRYMTLPEDDSEVEGHNPAHLDGDEVANIDSSMVVTTDAYTYIGVFAEVLDEGLPHALWVIIHERFKFTHILIVFQATLGLLMNAVFACAAERFAENFVPVEVRATNLTYIRISAFSALSSAIETAVAAATHALDRPDVPLVISSAKFAVNIFLDTADLLSTVNMQAAPQLACNLYFIWSNSLRARRQQPMYDLFPSWRCLLILARPGALTFLESGIRNALYLWLITTIPGGVSTTIRWGLIMIPVQALEANALAFIGHNWGAWRNHKGARHDGIFVIAQPALISLGLALAVEIPICVFLSVFGARPFALYLSGSPDVADVALATMLLATRPKWYLCQSLASNVLLFSSWVPVTLQYTCQVVDLSASSAWTYHRLVFGGSLAFSFVDIVVADAVWAWMLWKGKVQLEGWHGVN</sequence>
<evidence type="ECO:0000313" key="9">
    <source>
        <dbReference type="Proteomes" id="UP001218218"/>
    </source>
</evidence>
<evidence type="ECO:0000256" key="5">
    <source>
        <dbReference type="ARBA" id="ARBA00022989"/>
    </source>
</evidence>
<comment type="subcellular location">
    <subcellularLocation>
        <location evidence="1">Cell membrane</location>
        <topology evidence="1">Multi-pass membrane protein</topology>
    </subcellularLocation>
</comment>
<keyword evidence="3" id="KW-1003">Cell membrane</keyword>
<dbReference type="GO" id="GO:0005886">
    <property type="term" value="C:plasma membrane"/>
    <property type="evidence" value="ECO:0007669"/>
    <property type="project" value="UniProtKB-SubCell"/>
</dbReference>
<keyword evidence="4 7" id="KW-0812">Transmembrane</keyword>
<evidence type="ECO:0000256" key="7">
    <source>
        <dbReference type="SAM" id="Phobius"/>
    </source>
</evidence>
<dbReference type="Proteomes" id="UP001218218">
    <property type="component" value="Unassembled WGS sequence"/>
</dbReference>
<dbReference type="AlphaFoldDB" id="A0AAD7A468"/>
<feature type="transmembrane region" description="Helical" evidence="7">
    <location>
        <begin position="292"/>
        <end position="319"/>
    </location>
</feature>
<name>A0AAD7A468_9AGAR</name>
<accession>A0AAD7A468</accession>
<gene>
    <name evidence="8" type="ORF">DFH08DRAFT_923968</name>
</gene>
<evidence type="ECO:0000256" key="6">
    <source>
        <dbReference type="ARBA" id="ARBA00023136"/>
    </source>
</evidence>
<evidence type="ECO:0000256" key="4">
    <source>
        <dbReference type="ARBA" id="ARBA00022692"/>
    </source>
</evidence>
<evidence type="ECO:0000256" key="1">
    <source>
        <dbReference type="ARBA" id="ARBA00004651"/>
    </source>
</evidence>
<dbReference type="InterPro" id="IPR052031">
    <property type="entry name" value="Membrane_Transporter-Flippase"/>
</dbReference>
<evidence type="ECO:0000256" key="2">
    <source>
        <dbReference type="ARBA" id="ARBA00022448"/>
    </source>
</evidence>
<keyword evidence="2" id="KW-0813">Transport</keyword>
<dbReference type="PANTHER" id="PTHR43549:SF2">
    <property type="entry name" value="MULTIDRUG RESISTANCE PROTEIN NORM-RELATED"/>
    <property type="match status" value="1"/>
</dbReference>